<dbReference type="PANTHER" id="PTHR43736">
    <property type="entry name" value="ADP-RIBOSE PYROPHOSPHATASE"/>
    <property type="match status" value="1"/>
</dbReference>
<dbReference type="PRINTS" id="PR00502">
    <property type="entry name" value="NUDIXFAMILY"/>
</dbReference>
<dbReference type="SUPFAM" id="SSF55811">
    <property type="entry name" value="Nudix"/>
    <property type="match status" value="1"/>
</dbReference>
<accession>A0A7J3SL48</accession>
<dbReference type="InterPro" id="IPR000086">
    <property type="entry name" value="NUDIX_hydrolase_dom"/>
</dbReference>
<sequence>MEENKRPQIGVGAVIFDSKGRILLVKRGTPPQAGKWAIPGGHLEWGETIYQGVKRELMEETGLEGEPKCIVNVDELIVHDQGGMVKRHYLLIDVLFDNVWGTPRAGSDATDVKFFDVEEAQKLDEVSYSTRTFLKKLLNNELYCIETFVNEYAE</sequence>
<proteinExistence type="predicted"/>
<keyword evidence="1" id="KW-0378">Hydrolase</keyword>
<dbReference type="InterPro" id="IPR020084">
    <property type="entry name" value="NUDIX_hydrolase_CS"/>
</dbReference>
<evidence type="ECO:0000256" key="1">
    <source>
        <dbReference type="ARBA" id="ARBA00022801"/>
    </source>
</evidence>
<dbReference type="InterPro" id="IPR020476">
    <property type="entry name" value="Nudix_hydrolase"/>
</dbReference>
<dbReference type="GO" id="GO:0016787">
    <property type="term" value="F:hydrolase activity"/>
    <property type="evidence" value="ECO:0007669"/>
    <property type="project" value="UniProtKB-KW"/>
</dbReference>
<gene>
    <name evidence="3" type="ORF">ENW83_02185</name>
</gene>
<protein>
    <submittedName>
        <fullName evidence="3">NUDIX domain-containing protein</fullName>
    </submittedName>
</protein>
<evidence type="ECO:0000259" key="2">
    <source>
        <dbReference type="PROSITE" id="PS51462"/>
    </source>
</evidence>
<dbReference type="CDD" id="cd04673">
    <property type="entry name" value="NUDIX_ADPRase"/>
    <property type="match status" value="1"/>
</dbReference>
<dbReference type="InterPro" id="IPR015797">
    <property type="entry name" value="NUDIX_hydrolase-like_dom_sf"/>
</dbReference>
<reference evidence="3" key="1">
    <citation type="journal article" date="2020" name="mSystems">
        <title>Genome- and Community-Level Interaction Insights into Carbon Utilization and Element Cycling Functions of Hydrothermarchaeota in Hydrothermal Sediment.</title>
        <authorList>
            <person name="Zhou Z."/>
            <person name="Liu Y."/>
            <person name="Xu W."/>
            <person name="Pan J."/>
            <person name="Luo Z.H."/>
            <person name="Li M."/>
        </authorList>
    </citation>
    <scope>NUCLEOTIDE SEQUENCE [LARGE SCALE GENOMIC DNA]</scope>
    <source>
        <strain evidence="3">SpSt-885</strain>
    </source>
</reference>
<dbReference type="PROSITE" id="PS51462">
    <property type="entry name" value="NUDIX"/>
    <property type="match status" value="1"/>
</dbReference>
<name>A0A7J3SL48_9CREN</name>
<organism evidence="3">
    <name type="scientific">Fervidicoccus fontis</name>
    <dbReference type="NCBI Taxonomy" id="683846"/>
    <lineage>
        <taxon>Archaea</taxon>
        <taxon>Thermoproteota</taxon>
        <taxon>Thermoprotei</taxon>
        <taxon>Fervidicoccales</taxon>
        <taxon>Fervidicoccaceae</taxon>
        <taxon>Fervidicoccus</taxon>
    </lineage>
</organism>
<dbReference type="AlphaFoldDB" id="A0A7J3SL48"/>
<dbReference type="Pfam" id="PF00293">
    <property type="entry name" value="NUDIX"/>
    <property type="match status" value="1"/>
</dbReference>
<comment type="caution">
    <text evidence="3">The sequence shown here is derived from an EMBL/GenBank/DDBJ whole genome shotgun (WGS) entry which is preliminary data.</text>
</comment>
<evidence type="ECO:0000313" key="3">
    <source>
        <dbReference type="EMBL" id="HGZ60002.1"/>
    </source>
</evidence>
<dbReference type="Gene3D" id="3.90.79.10">
    <property type="entry name" value="Nucleoside Triphosphate Pyrophosphohydrolase"/>
    <property type="match status" value="1"/>
</dbReference>
<dbReference type="EMBL" id="DTLS01000058">
    <property type="protein sequence ID" value="HGZ60002.1"/>
    <property type="molecule type" value="Genomic_DNA"/>
</dbReference>
<dbReference type="PANTHER" id="PTHR43736:SF1">
    <property type="entry name" value="DIHYDRONEOPTERIN TRIPHOSPHATE DIPHOSPHATASE"/>
    <property type="match status" value="1"/>
</dbReference>
<feature type="domain" description="Nudix hydrolase" evidence="2">
    <location>
        <begin position="6"/>
        <end position="138"/>
    </location>
</feature>
<dbReference type="PROSITE" id="PS00893">
    <property type="entry name" value="NUDIX_BOX"/>
    <property type="match status" value="1"/>
</dbReference>